<evidence type="ECO:0000313" key="8">
    <source>
        <dbReference type="EMBL" id="POM84016.1"/>
    </source>
</evidence>
<evidence type="ECO:0000256" key="5">
    <source>
        <dbReference type="ARBA" id="ARBA00023193"/>
    </source>
</evidence>
<keyword evidence="3" id="KW-0418">Kinase</keyword>
<feature type="domain" description="Protein kinase" evidence="7">
    <location>
        <begin position="352"/>
        <end position="646"/>
    </location>
</feature>
<evidence type="ECO:0000259" key="7">
    <source>
        <dbReference type="PROSITE" id="PS50011"/>
    </source>
</evidence>
<dbReference type="InterPro" id="IPR011009">
    <property type="entry name" value="Kinase-like_dom_sf"/>
</dbReference>
<dbReference type="GO" id="GO:0005737">
    <property type="term" value="C:cytoplasm"/>
    <property type="evidence" value="ECO:0007669"/>
    <property type="project" value="TreeGrafter"/>
</dbReference>
<dbReference type="GO" id="GO:0005634">
    <property type="term" value="C:nucleus"/>
    <property type="evidence" value="ECO:0007669"/>
    <property type="project" value="TreeGrafter"/>
</dbReference>
<protein>
    <recommendedName>
        <fullName evidence="7">Protein kinase domain-containing protein</fullName>
    </recommendedName>
</protein>
<dbReference type="PANTHER" id="PTHR11042">
    <property type="entry name" value="EUKARYOTIC TRANSLATION INITIATION FACTOR 2-ALPHA KINASE EIF2-ALPHA KINASE -RELATED"/>
    <property type="match status" value="1"/>
</dbReference>
<keyword evidence="4" id="KW-0067">ATP-binding</keyword>
<accession>A0A2P4Z1X6</accession>
<dbReference type="PROSITE" id="PS50011">
    <property type="entry name" value="PROTEIN_KINASE_DOM"/>
    <property type="match status" value="1"/>
</dbReference>
<dbReference type="SUPFAM" id="SSF56112">
    <property type="entry name" value="Protein kinase-like (PK-like)"/>
    <property type="match status" value="1"/>
</dbReference>
<sequence>MDREGENDEIIEDYIKTNVIWIPKSPLRPEVFEVEDFSSIHSNEIIAINAIYGPLTIHSDVNGTIKGLIEDQGESINLLKEIEREFNNKDGVEIRVLFIPGKDEDINEELEKSKYLDNLSYEKNNFTVYSLILSRSLSETMPFKNRRYWRRTHIYSRLTVYYNEKYPIINPGLLFEFSLELPESINIKLTEEIQELLCNRSRDQECIFQVINSLEIILDSLCDYLQVSEDLWEKMRRQNNQKEFERHLDNSIISEDNGNNFMGNEEFGKLNNQGNEIDNNYEQFYNKTVSEMVSGFLDDTILDYPLNTNDIIEENEIFNTEINLDLSYIQKEILEHNINYSLLLSKRFTQDFRVLEILYSGKNVIITKSIHLIDQNNYQVSIYRIPSNKFNKIQTKISSLVMLQHRYMVRYYQCWVEKCDNTKDERNDQEDFILLYIQSEFIEENMTLFDLFEKGKITQRDNHLIWSLFRQILEILSYCHKNEVFHLNLSSNCIYIEEDIFGYSVKLSNFIFGSYLNSNFDNNKDEFSLPNILFEEVNQLNNELLNIDTSYTCQIFLEMWLRIKYKVSEYDKFYEIFNDWFSQLIINDQNEILTDNTKNIQDLFVFNIEIPIEFKYIPKTAILIIRKLKNIEDNISIDDLLKSDLLPSSIDKNEFQYYLSRICNSKTYESHLTLNTLFGRSIDRINSTAFLMDIQSDEKVNMIDLTFSDIVKTSITKTFDDHNFVLWKLPILYPTEFLMNKKINTVNDNKEFEQILYECGYRTRNPYLLLDISNNLLCLAKSAPFSMISSLVSLLLGDYYNQVFGHINYFPDFENKNKKSSGIGGIDGIHNINNVGNKTSRVTIDDFHKSRLLSGNSVISSGICNRDFNMDILEDSPIQRYFLFPIYEQPDINTNDSNNNNKFGPPRAKLSLAFDMIYQLNEPDLSIGNCFSQNNNDSSFNNFNLDKKVSFSQNNDNNLLLYEDLKRIYQLNENEQIVNMENIILEVEGLLLSLKLVLPWLDYLDDVPIVRITIPIMSKIVYFELIEKMFNNKLQEEVIIKRRLDLFAQKSIFKKIYNDNNDINNNNNNIKLKKEEKEQEHKNDNQKENGDIGQEFLSEEDKFIRDLFLKMHPFEWKYESNSGNYRLKSIYENNFIMKSYEYIRDNQIIKLYVQVLNEILNLLSESTELLIYKEKKVKFYLDPIMDFDINLYNQTNLVYSITSEKQGINMIYGMGGSYSDIVNDIIRSCLNNGNNNNNIINNNITGLGKGRFQNLLYCIMGEISIELIINQVCEKAKKYRSEFVNTGGYINGISVNDISMMNNGVFNLGASSNEKNLGMVRRSSWGGFNTNNNNRKEKNASITNFSNNNQNGQGNLEANTFSPGNLKLSEYEEMTDLTKELILKPISLLKSCYPKVIVMTQTARLQPKVLSLTRRLWQKGIRSEYRLTPVRSLATFLEKLKRDTLVELLIVVMFQNSNINSTSGITATAGASAGTGGMVIGAAGTGATTVGGALISNNSLQMDENPNLIYNNPNIGNQELYTGVNGHHGGGIPNVSSSLVGLNNTGTVIGTGTSIAGSGNISGSIIGSGNISALASGTASGSSSISLLSGTLTGSTTGSSSSSSSGSGQGPGPVSGTLNFSDVIKNKNVIFRIEPISGFYYEAGGLNSAKVILDNEENVVNYVLIKRKRKIIN</sequence>
<keyword evidence="9" id="KW-1185">Reference proteome</keyword>
<keyword evidence="6" id="KW-0175">Coiled coil</keyword>
<dbReference type="VEuPathDB" id="CryptoDB:CmeUKMEL1_10285"/>
<name>A0A2P4Z1X6_9CRYT</name>
<keyword evidence="2" id="KW-0547">Nucleotide-binding</keyword>
<evidence type="ECO:0000256" key="1">
    <source>
        <dbReference type="ARBA" id="ARBA00022679"/>
    </source>
</evidence>
<evidence type="ECO:0000256" key="6">
    <source>
        <dbReference type="SAM" id="Coils"/>
    </source>
</evidence>
<evidence type="ECO:0000256" key="3">
    <source>
        <dbReference type="ARBA" id="ARBA00022777"/>
    </source>
</evidence>
<keyword evidence="5" id="KW-0652">Protein synthesis inhibitor</keyword>
<dbReference type="Proteomes" id="UP000236928">
    <property type="component" value="Unassembled WGS sequence"/>
</dbReference>
<dbReference type="InterPro" id="IPR000719">
    <property type="entry name" value="Prot_kinase_dom"/>
</dbReference>
<gene>
    <name evidence="8" type="ORF">CmeUKMEL1_10285</name>
</gene>
<dbReference type="InterPro" id="IPR050339">
    <property type="entry name" value="CC_SR_Kinase"/>
</dbReference>
<keyword evidence="1" id="KW-0808">Transferase</keyword>
<organism evidence="8 9">
    <name type="scientific">Cryptosporidium meleagridis</name>
    <dbReference type="NCBI Taxonomy" id="93969"/>
    <lineage>
        <taxon>Eukaryota</taxon>
        <taxon>Sar</taxon>
        <taxon>Alveolata</taxon>
        <taxon>Apicomplexa</taxon>
        <taxon>Conoidasida</taxon>
        <taxon>Coccidia</taxon>
        <taxon>Eucoccidiorida</taxon>
        <taxon>Eimeriorina</taxon>
        <taxon>Cryptosporidiidae</taxon>
        <taxon>Cryptosporidium</taxon>
    </lineage>
</organism>
<comment type="caution">
    <text evidence="8">The sequence shown here is derived from an EMBL/GenBank/DDBJ whole genome shotgun (WGS) entry which is preliminary data.</text>
</comment>
<evidence type="ECO:0000256" key="2">
    <source>
        <dbReference type="ARBA" id="ARBA00022741"/>
    </source>
</evidence>
<dbReference type="Gene3D" id="3.30.200.20">
    <property type="entry name" value="Phosphorylase Kinase, domain 1"/>
    <property type="match status" value="1"/>
</dbReference>
<evidence type="ECO:0000256" key="4">
    <source>
        <dbReference type="ARBA" id="ARBA00022840"/>
    </source>
</evidence>
<dbReference type="Gene3D" id="1.10.510.10">
    <property type="entry name" value="Transferase(Phosphotransferase) domain 1"/>
    <property type="match status" value="1"/>
</dbReference>
<proteinExistence type="predicted"/>
<dbReference type="EMBL" id="JIBK01000033">
    <property type="protein sequence ID" value="POM84016.1"/>
    <property type="molecule type" value="Genomic_DNA"/>
</dbReference>
<reference evidence="8 9" key="1">
    <citation type="submission" date="2014-04" db="EMBL/GenBank/DDBJ databases">
        <title>Comparative Genomics of Cryptosporidium Species.</title>
        <authorList>
            <person name="Silva J.C."/>
            <person name="Su Q."/>
            <person name="Chalmers R."/>
            <person name="Chibucos M.C."/>
            <person name="Elwin K."/>
            <person name="Godinez A."/>
            <person name="Guo F."/>
            <person name="Huynh K."/>
            <person name="Orvis J."/>
            <person name="Ott S."/>
            <person name="Sadzewicz L."/>
            <person name="Sengamalay N."/>
            <person name="Shetty A."/>
            <person name="Sun M."/>
            <person name="Tallon L."/>
            <person name="Xiao L."/>
            <person name="Zhang H."/>
            <person name="Fraser C.M."/>
            <person name="Zhu G."/>
            <person name="Kissinger J."/>
            <person name="Widmer G."/>
        </authorList>
    </citation>
    <scope>NUCLEOTIDE SEQUENCE [LARGE SCALE GENOMIC DNA]</scope>
    <source>
        <strain evidence="8 9">UKMEL1</strain>
    </source>
</reference>
<dbReference type="GO" id="GO:0017148">
    <property type="term" value="P:negative regulation of translation"/>
    <property type="evidence" value="ECO:0007669"/>
    <property type="project" value="UniProtKB-KW"/>
</dbReference>
<dbReference type="OrthoDB" id="341578at2759"/>
<feature type="coiled-coil region" evidence="6">
    <location>
        <begin position="1060"/>
        <end position="1089"/>
    </location>
</feature>
<dbReference type="GO" id="GO:0004672">
    <property type="term" value="F:protein kinase activity"/>
    <property type="evidence" value="ECO:0007669"/>
    <property type="project" value="InterPro"/>
</dbReference>
<evidence type="ECO:0000313" key="9">
    <source>
        <dbReference type="Proteomes" id="UP000236928"/>
    </source>
</evidence>
<dbReference type="GO" id="GO:0005524">
    <property type="term" value="F:ATP binding"/>
    <property type="evidence" value="ECO:0007669"/>
    <property type="project" value="UniProtKB-KW"/>
</dbReference>
<dbReference type="SMART" id="SM00220">
    <property type="entry name" value="S_TKc"/>
    <property type="match status" value="1"/>
</dbReference>